<evidence type="ECO:0000313" key="2">
    <source>
        <dbReference type="Proteomes" id="UP000287171"/>
    </source>
</evidence>
<organism evidence="1 2">
    <name type="scientific">Dictyobacter alpinus</name>
    <dbReference type="NCBI Taxonomy" id="2014873"/>
    <lineage>
        <taxon>Bacteria</taxon>
        <taxon>Bacillati</taxon>
        <taxon>Chloroflexota</taxon>
        <taxon>Ktedonobacteria</taxon>
        <taxon>Ktedonobacterales</taxon>
        <taxon>Dictyobacteraceae</taxon>
        <taxon>Dictyobacter</taxon>
    </lineage>
</organism>
<proteinExistence type="predicted"/>
<dbReference type="EMBL" id="BIFT01000003">
    <property type="protein sequence ID" value="GCE32116.1"/>
    <property type="molecule type" value="Genomic_DNA"/>
</dbReference>
<name>A0A402BLB2_9CHLR</name>
<keyword evidence="2" id="KW-1185">Reference proteome</keyword>
<accession>A0A402BLB2</accession>
<dbReference type="RefSeq" id="WP_126632115.1">
    <property type="nucleotide sequence ID" value="NZ_BIFT01000003.1"/>
</dbReference>
<sequence>MAKASLAAAEQQDLPLWDEQLTTPENKQGAADQVDLGDDRIFFDGQRYHYHGLTFTVEEAGVFPDCPLERIKVMVDATYDDPARQREIARFGRRVWHSRVRPERAASQALDYALGHNVSLVARYLPYVLHVFDEDPARADAWTVDLQRAYGQHKSDREPARRLLEEVGVSSKFL</sequence>
<protein>
    <submittedName>
        <fullName evidence="1">Uncharacterized protein</fullName>
    </submittedName>
</protein>
<gene>
    <name evidence="1" type="ORF">KDA_76000</name>
</gene>
<reference evidence="2" key="1">
    <citation type="submission" date="2018-12" db="EMBL/GenBank/DDBJ databases">
        <title>Tengunoibacter tsumagoiensis gen. nov., sp. nov., Dictyobacter kobayashii sp. nov., D. alpinus sp. nov., and D. joshuensis sp. nov. and description of Dictyobacteraceae fam. nov. within the order Ktedonobacterales isolated from Tengu-no-mugimeshi.</title>
        <authorList>
            <person name="Wang C.M."/>
            <person name="Zheng Y."/>
            <person name="Sakai Y."/>
            <person name="Toyoda A."/>
            <person name="Minakuchi Y."/>
            <person name="Abe K."/>
            <person name="Yokota A."/>
            <person name="Yabe S."/>
        </authorList>
    </citation>
    <scope>NUCLEOTIDE SEQUENCE [LARGE SCALE GENOMIC DNA]</scope>
    <source>
        <strain evidence="2">Uno16</strain>
    </source>
</reference>
<dbReference type="AlphaFoldDB" id="A0A402BLB2"/>
<evidence type="ECO:0000313" key="1">
    <source>
        <dbReference type="EMBL" id="GCE32116.1"/>
    </source>
</evidence>
<comment type="caution">
    <text evidence="1">The sequence shown here is derived from an EMBL/GenBank/DDBJ whole genome shotgun (WGS) entry which is preliminary data.</text>
</comment>
<dbReference type="Proteomes" id="UP000287171">
    <property type="component" value="Unassembled WGS sequence"/>
</dbReference>